<organism evidence="3 4">
    <name type="scientific">Halotalea alkalilenta</name>
    <dbReference type="NCBI Taxonomy" id="376489"/>
    <lineage>
        <taxon>Bacteria</taxon>
        <taxon>Pseudomonadati</taxon>
        <taxon>Pseudomonadota</taxon>
        <taxon>Gammaproteobacteria</taxon>
        <taxon>Oceanospirillales</taxon>
        <taxon>Halomonadaceae</taxon>
        <taxon>Halotalea</taxon>
    </lineage>
</organism>
<evidence type="ECO:0000259" key="2">
    <source>
        <dbReference type="Pfam" id="PF16220"/>
    </source>
</evidence>
<evidence type="ECO:0008006" key="5">
    <source>
        <dbReference type="Google" id="ProtNLM"/>
    </source>
</evidence>
<dbReference type="InterPro" id="IPR006860">
    <property type="entry name" value="FecR"/>
</dbReference>
<dbReference type="PIRSF" id="PIRSF018266">
    <property type="entry name" value="FecR"/>
    <property type="match status" value="1"/>
</dbReference>
<name>A0A172YDT3_9GAMM</name>
<feature type="domain" description="FecR N-terminal" evidence="2">
    <location>
        <begin position="14"/>
        <end position="56"/>
    </location>
</feature>
<dbReference type="PANTHER" id="PTHR30273:SF2">
    <property type="entry name" value="PROTEIN FECR"/>
    <property type="match status" value="1"/>
</dbReference>
<sequence length="320" mass="35607">MSDAEPPLSSRVAREAARWWLKLEERSSNPSVHAAFERWLSRDPQHLEAWQRLAALDQRISALPPGIGEKTLDGARRQRRMLLKTTAMVAIGLPLAAEGTRRLPWSNWLADQRTAVGERREITLADGGRLWLNTASAADIEYDRRGRRLRLIAGELVVRTAADVERPARPFFVDTPSGRVEALGTYFGVRLEGATVDLLVLEGRVRVDTRGGASRTIDAGQSTRFNRDEIALPTAGDTTSIGWTQGLLYAEDWRLDRVVEELARYRSGWLSCDPAVAALRISAVLRLDDVDAALATIAASLPVRVRYRTRYWATLGTLEG</sequence>
<dbReference type="AlphaFoldDB" id="A0A172YDT3"/>
<dbReference type="KEGG" id="haa:A5892_08030"/>
<evidence type="ECO:0000259" key="1">
    <source>
        <dbReference type="Pfam" id="PF04773"/>
    </source>
</evidence>
<dbReference type="Pfam" id="PF16220">
    <property type="entry name" value="DUF4880"/>
    <property type="match status" value="1"/>
</dbReference>
<dbReference type="PANTHER" id="PTHR30273">
    <property type="entry name" value="PERIPLASMIC SIGNAL SENSOR AND SIGMA FACTOR ACTIVATOR FECR-RELATED"/>
    <property type="match status" value="1"/>
</dbReference>
<dbReference type="Proteomes" id="UP000077875">
    <property type="component" value="Chromosome"/>
</dbReference>
<reference evidence="3 4" key="1">
    <citation type="submission" date="2016-04" db="EMBL/GenBank/DDBJ databases">
        <title>Complete Genome Sequence of Halotalea alkalilenta IHB B 13600.</title>
        <authorList>
            <person name="Swarnkar M.K."/>
            <person name="Sharma A."/>
            <person name="Kaushal K."/>
            <person name="Soni R."/>
            <person name="Rana S."/>
            <person name="Singh A.K."/>
            <person name="Gulati A."/>
        </authorList>
    </citation>
    <scope>NUCLEOTIDE SEQUENCE [LARGE SCALE GENOMIC DNA]</scope>
    <source>
        <strain evidence="3 4">IHB B 13600</strain>
    </source>
</reference>
<dbReference type="InterPro" id="IPR032623">
    <property type="entry name" value="FecR_N"/>
</dbReference>
<dbReference type="Gene3D" id="2.60.120.1440">
    <property type="match status" value="1"/>
</dbReference>
<evidence type="ECO:0000313" key="4">
    <source>
        <dbReference type="Proteomes" id="UP000077875"/>
    </source>
</evidence>
<accession>A0A172YDT3</accession>
<evidence type="ECO:0000313" key="3">
    <source>
        <dbReference type="EMBL" id="ANF57418.1"/>
    </source>
</evidence>
<proteinExistence type="predicted"/>
<dbReference type="STRING" id="376489.A5892_08030"/>
<dbReference type="GO" id="GO:0016989">
    <property type="term" value="F:sigma factor antagonist activity"/>
    <property type="evidence" value="ECO:0007669"/>
    <property type="project" value="TreeGrafter"/>
</dbReference>
<dbReference type="EMBL" id="CP015243">
    <property type="protein sequence ID" value="ANF57418.1"/>
    <property type="molecule type" value="Genomic_DNA"/>
</dbReference>
<feature type="domain" description="FecR protein" evidence="1">
    <location>
        <begin position="113"/>
        <end position="206"/>
    </location>
</feature>
<gene>
    <name evidence="3" type="ORF">A5892_08030</name>
</gene>
<keyword evidence="4" id="KW-1185">Reference proteome</keyword>
<dbReference type="InterPro" id="IPR012373">
    <property type="entry name" value="Ferrdict_sens_TM"/>
</dbReference>
<dbReference type="Pfam" id="PF04773">
    <property type="entry name" value="FecR"/>
    <property type="match status" value="1"/>
</dbReference>
<protein>
    <recommendedName>
        <fullName evidence="5">Iron dicitrate transport regulator FecR</fullName>
    </recommendedName>
</protein>
<dbReference type="RefSeq" id="WP_064122368.1">
    <property type="nucleotide sequence ID" value="NZ_CP015243.1"/>
</dbReference>